<dbReference type="AlphaFoldDB" id="A0A133UJ99"/>
<organism evidence="1 2">
    <name type="scientific">candidate division MSBL1 archaeon SCGC-AAA259E19</name>
    <dbReference type="NCBI Taxonomy" id="1698264"/>
    <lineage>
        <taxon>Archaea</taxon>
        <taxon>Methanobacteriati</taxon>
        <taxon>Methanobacteriota</taxon>
        <taxon>candidate division MSBL1</taxon>
    </lineage>
</organism>
<sequence>MQENTLRQILWWVRRSSTIISRIFVETHLSTAFFFIDSMKGNIIVYRQPSSSKSRQLSRALHGYIDKSNHGKYTYERDGLLDKIPHRKLIKGVFIVRNKHLKKFEDLLKKYEAEYHTRNIELKPEDTEILTNQEE</sequence>
<evidence type="ECO:0000313" key="1">
    <source>
        <dbReference type="EMBL" id="KXA94299.1"/>
    </source>
</evidence>
<evidence type="ECO:0000313" key="2">
    <source>
        <dbReference type="Proteomes" id="UP000070284"/>
    </source>
</evidence>
<name>A0A133UJ99_9EURY</name>
<proteinExistence type="predicted"/>
<comment type="caution">
    <text evidence="1">The sequence shown here is derived from an EMBL/GenBank/DDBJ whole genome shotgun (WGS) entry which is preliminary data.</text>
</comment>
<accession>A0A133UJ99</accession>
<dbReference type="EMBL" id="LHXO01000067">
    <property type="protein sequence ID" value="KXA94299.1"/>
    <property type="molecule type" value="Genomic_DNA"/>
</dbReference>
<gene>
    <name evidence="1" type="ORF">AKJ65_04835</name>
</gene>
<keyword evidence="2" id="KW-1185">Reference proteome</keyword>
<protein>
    <submittedName>
        <fullName evidence="1">Uncharacterized protein</fullName>
    </submittedName>
</protein>
<reference evidence="1 2" key="1">
    <citation type="journal article" date="2016" name="Sci. Rep.">
        <title>Metabolic traits of an uncultured archaeal lineage -MSBL1- from brine pools of the Red Sea.</title>
        <authorList>
            <person name="Mwirichia R."/>
            <person name="Alam I."/>
            <person name="Rashid M."/>
            <person name="Vinu M."/>
            <person name="Ba-Alawi W."/>
            <person name="Anthony Kamau A."/>
            <person name="Kamanda Ngugi D."/>
            <person name="Goker M."/>
            <person name="Klenk H.P."/>
            <person name="Bajic V."/>
            <person name="Stingl U."/>
        </authorList>
    </citation>
    <scope>NUCLEOTIDE SEQUENCE [LARGE SCALE GENOMIC DNA]</scope>
    <source>
        <strain evidence="1">SCGC-AAA259E19</strain>
    </source>
</reference>
<dbReference type="Proteomes" id="UP000070284">
    <property type="component" value="Unassembled WGS sequence"/>
</dbReference>